<dbReference type="InterPro" id="IPR042229">
    <property type="entry name" value="Listeria/Bacterioides_rpt_sf"/>
</dbReference>
<evidence type="ECO:0000256" key="3">
    <source>
        <dbReference type="ARBA" id="ARBA00022801"/>
    </source>
</evidence>
<dbReference type="EMBL" id="JACJJG010000042">
    <property type="protein sequence ID" value="MBM6673909.1"/>
    <property type="molecule type" value="Genomic_DNA"/>
</dbReference>
<dbReference type="RefSeq" id="WP_205104868.1">
    <property type="nucleotide sequence ID" value="NZ_JACJJG010000042.1"/>
</dbReference>
<evidence type="ECO:0000259" key="6">
    <source>
        <dbReference type="Pfam" id="PF01095"/>
    </source>
</evidence>
<evidence type="ECO:0000256" key="5">
    <source>
        <dbReference type="SAM" id="SignalP"/>
    </source>
</evidence>
<accession>A0A938WVE0</accession>
<keyword evidence="3" id="KW-0378">Hydrolase</keyword>
<dbReference type="GO" id="GO:0009279">
    <property type="term" value="C:cell outer membrane"/>
    <property type="evidence" value="ECO:0007669"/>
    <property type="project" value="TreeGrafter"/>
</dbReference>
<dbReference type="Gene3D" id="2.160.20.10">
    <property type="entry name" value="Single-stranded right-handed beta-helix, Pectin lyase-like"/>
    <property type="match status" value="1"/>
</dbReference>
<dbReference type="AlphaFoldDB" id="A0A938WVE0"/>
<dbReference type="PROSITE" id="PS51257">
    <property type="entry name" value="PROKAR_LIPOPROTEIN"/>
    <property type="match status" value="1"/>
</dbReference>
<comment type="caution">
    <text evidence="7">The sequence shown here is derived from an EMBL/GenBank/DDBJ whole genome shotgun (WGS) entry which is preliminary data.</text>
</comment>
<dbReference type="InterPro" id="IPR000070">
    <property type="entry name" value="Pectinesterase_cat"/>
</dbReference>
<feature type="domain" description="Pectinesterase catalytic" evidence="6">
    <location>
        <begin position="641"/>
        <end position="871"/>
    </location>
</feature>
<dbReference type="InterPro" id="IPR011050">
    <property type="entry name" value="Pectin_lyase_fold/virulence"/>
</dbReference>
<name>A0A938WVE0_9BACT</name>
<evidence type="ECO:0000313" key="8">
    <source>
        <dbReference type="Proteomes" id="UP000706891"/>
    </source>
</evidence>
<evidence type="ECO:0000256" key="1">
    <source>
        <dbReference type="ARBA" id="ARBA00004196"/>
    </source>
</evidence>
<evidence type="ECO:0000256" key="4">
    <source>
        <dbReference type="ARBA" id="ARBA00023085"/>
    </source>
</evidence>
<dbReference type="PANTHER" id="PTHR31321:SF57">
    <property type="entry name" value="PECTINESTERASE 53-RELATED"/>
    <property type="match status" value="1"/>
</dbReference>
<dbReference type="GO" id="GO:0030599">
    <property type="term" value="F:pectinesterase activity"/>
    <property type="evidence" value="ECO:0007669"/>
    <property type="project" value="InterPro"/>
</dbReference>
<evidence type="ECO:0000256" key="2">
    <source>
        <dbReference type="ARBA" id="ARBA00008891"/>
    </source>
</evidence>
<feature type="chain" id="PRO_5037489516" evidence="5">
    <location>
        <begin position="24"/>
        <end position="1076"/>
    </location>
</feature>
<dbReference type="InterPro" id="IPR013378">
    <property type="entry name" value="InlB-like_B-rpt"/>
</dbReference>
<organism evidence="7 8">
    <name type="scientific">Marseilla massiliensis</name>
    <dbReference type="NCBI Taxonomy" id="1841864"/>
    <lineage>
        <taxon>Bacteria</taxon>
        <taxon>Pseudomonadati</taxon>
        <taxon>Bacteroidota</taxon>
        <taxon>Bacteroidia</taxon>
        <taxon>Bacteroidales</taxon>
        <taxon>Prevotellaceae</taxon>
        <taxon>Marseilla</taxon>
    </lineage>
</organism>
<comment type="similarity">
    <text evidence="2">Belongs to the pectinesterase family.</text>
</comment>
<dbReference type="Pfam" id="PF01095">
    <property type="entry name" value="Pectinesterase"/>
    <property type="match status" value="1"/>
</dbReference>
<dbReference type="Proteomes" id="UP000706891">
    <property type="component" value="Unassembled WGS sequence"/>
</dbReference>
<dbReference type="Pfam" id="PF09479">
    <property type="entry name" value="Flg_new"/>
    <property type="match status" value="1"/>
</dbReference>
<dbReference type="GO" id="GO:0042545">
    <property type="term" value="P:cell wall modification"/>
    <property type="evidence" value="ECO:0007669"/>
    <property type="project" value="InterPro"/>
</dbReference>
<gene>
    <name evidence="7" type="ORF">H6A34_08475</name>
</gene>
<comment type="subcellular location">
    <subcellularLocation>
        <location evidence="1">Cell envelope</location>
    </subcellularLocation>
</comment>
<keyword evidence="5" id="KW-0732">Signal</keyword>
<keyword evidence="4" id="KW-0063">Aspartyl esterase</keyword>
<dbReference type="InterPro" id="IPR012334">
    <property type="entry name" value="Pectin_lyas_fold"/>
</dbReference>
<protein>
    <submittedName>
        <fullName evidence="7">InlB B-repeat-containing protein</fullName>
    </submittedName>
</protein>
<evidence type="ECO:0000313" key="7">
    <source>
        <dbReference type="EMBL" id="MBM6673909.1"/>
    </source>
</evidence>
<dbReference type="PANTHER" id="PTHR31321">
    <property type="entry name" value="ACYL-COA THIOESTER HYDROLASE YBHC-RELATED"/>
    <property type="match status" value="1"/>
</dbReference>
<proteinExistence type="inferred from homology"/>
<dbReference type="Gene3D" id="2.60.40.4270">
    <property type="entry name" value="Listeria-Bacteroides repeat domain"/>
    <property type="match status" value="1"/>
</dbReference>
<sequence>MRKQLLRLGILCLFVLLACAAKAQNVVATWDFQNRIPASLADVTIQGSTGEVASDVEGVSLFVDATNGKFAVRSSDVQINAGTIIHVPVNNARNVIAVTTYPSYHDFTIGGTKVNADYTEYTATSTEAAQGYVEIIATGSIYLYKITATFISDTGIQEKEIYSTSFTEWPEFDMKSTEAHSHEVTTKYSREKITFTLKGAGAYPNKTQDKFTNLEDKGLGYIELAKYEDELNKQFEPYVETSKIGSLTKIVLTQAATGGNRGIKLMVKGEDDTDWNVLHNKSIADSKGETLTFTFDEKKNCVIRIENFTLNQNSYITDLALYGNVDMSKYPSLGSFIYNGTTYEAVDIFTETSENVQEATIELFNDVELPSETNPITSITCDNGEVDGEVTYTEQTDGSVLVTINVSANGETVAYKATFKHKPYYTLTYYNTDGQVISNDQKVEKDRPINEFTKGEADVKVPDGQAFRGWFMSADGGEKYTTDYIITSDINLYAIATEIETASTTARYTFDLTDEFFYDEDHEAFEAEGNGTQFHDGTHGWVLKPTGKIKLLVGGHAYISLRMCNQGSNRTFTMTDENNNEIETFDGKASTDGEPYTVEYNGEAGWLTLTTTNADAYIHKIIIANVEDGEPVATNEEGYYVVKAGDGTHLMNTLDVVNSLPADQGRAYIFLPDGTYDLGNEVLTPISRDNVSIIGQSMDKTIIVNEAPVEGIGVSATFLITGTGTYMQDLTLKNAYDYYNKSTSDGRAVVIQDKGNHTICKNVRLLSYQDTYYSNANGDYYFENSDIHGTVDFICGSGDVFFNECTLTVEERNADGSGECTLTAPSTDTSKGDSYGYVFNNCTINSLAEKFNFGRAWNNDPRCAYLNTTLLQPEKLNSNHWTLGGMNVVADKFVEYNSMDANGKVISPESLVLKFTKDSNSNEYETILTAEQAEGYTLDKVFTDWTPGESAKQKELGLLKADGTSLTWDAVDGATAYAVFHNGEFVSMTATPSYTINEGSADEYTVRAANECGGFGKAASTTYTSGIDNVGAESGNVVSTAYYSVQGSRVSESYTGIVIKVETFDNGKTKTTKMVK</sequence>
<feature type="signal peptide" evidence="5">
    <location>
        <begin position="1"/>
        <end position="23"/>
    </location>
</feature>
<dbReference type="SUPFAM" id="SSF51126">
    <property type="entry name" value="Pectin lyase-like"/>
    <property type="match status" value="1"/>
</dbReference>
<reference evidence="7" key="1">
    <citation type="submission" date="2020-08" db="EMBL/GenBank/DDBJ databases">
        <authorList>
            <person name="Cejkova D."/>
            <person name="Kubasova T."/>
            <person name="Jahodarova E."/>
            <person name="Rychlik I."/>
        </authorList>
    </citation>
    <scope>NUCLEOTIDE SEQUENCE</scope>
    <source>
        <strain evidence="7">An824</strain>
    </source>
</reference>
<keyword evidence="8" id="KW-1185">Reference proteome</keyword>
<reference evidence="7" key="2">
    <citation type="journal article" date="2021" name="Sci. Rep.">
        <title>The distribution of antibiotic resistance genes in chicken gut microbiota commensals.</title>
        <authorList>
            <person name="Juricova H."/>
            <person name="Matiasovicova J."/>
            <person name="Kubasova T."/>
            <person name="Cejkova D."/>
            <person name="Rychlik I."/>
        </authorList>
    </citation>
    <scope>NUCLEOTIDE SEQUENCE</scope>
    <source>
        <strain evidence="7">An824</strain>
    </source>
</reference>